<keyword evidence="2" id="KW-1185">Reference proteome</keyword>
<name>A0ABR3G922_9PEZI</name>
<proteinExistence type="predicted"/>
<comment type="caution">
    <text evidence="1">The sequence shown here is derived from an EMBL/GenBank/DDBJ whole genome shotgun (WGS) entry which is preliminary data.</text>
</comment>
<dbReference type="Proteomes" id="UP001447188">
    <property type="component" value="Unassembled WGS sequence"/>
</dbReference>
<dbReference type="SUPFAM" id="SSF48403">
    <property type="entry name" value="Ankyrin repeat"/>
    <property type="match status" value="1"/>
</dbReference>
<gene>
    <name evidence="1" type="ORF">Q9L58_008706</name>
</gene>
<dbReference type="Gene3D" id="1.25.40.20">
    <property type="entry name" value="Ankyrin repeat-containing domain"/>
    <property type="match status" value="1"/>
</dbReference>
<evidence type="ECO:0000313" key="2">
    <source>
        <dbReference type="Proteomes" id="UP001447188"/>
    </source>
</evidence>
<protein>
    <submittedName>
        <fullName evidence="1">Uncharacterized protein</fullName>
    </submittedName>
</protein>
<sequence>MDYSPSYPTNRPRASKEDPIAAYQTRSILHDLVNAGADLEAVNSHGETPLLVAAMCQRAFGNMAFLISYRPCVGASDDNGHRIAFYPFKKDVPLGAVVAHTDTPGRY</sequence>
<dbReference type="EMBL" id="JBBBZM010000170">
    <property type="protein sequence ID" value="KAL0632420.1"/>
    <property type="molecule type" value="Genomic_DNA"/>
</dbReference>
<evidence type="ECO:0000313" key="1">
    <source>
        <dbReference type="EMBL" id="KAL0632420.1"/>
    </source>
</evidence>
<accession>A0ABR3G922</accession>
<reference evidence="1 2" key="1">
    <citation type="submission" date="2024-02" db="EMBL/GenBank/DDBJ databases">
        <title>Discinaceae phylogenomics.</title>
        <authorList>
            <person name="Dirks A.C."/>
            <person name="James T.Y."/>
        </authorList>
    </citation>
    <scope>NUCLEOTIDE SEQUENCE [LARGE SCALE GENOMIC DNA]</scope>
    <source>
        <strain evidence="1 2">ACD0624</strain>
    </source>
</reference>
<dbReference type="InterPro" id="IPR036770">
    <property type="entry name" value="Ankyrin_rpt-contain_sf"/>
</dbReference>
<organism evidence="1 2">
    <name type="scientific">Discina gigas</name>
    <dbReference type="NCBI Taxonomy" id="1032678"/>
    <lineage>
        <taxon>Eukaryota</taxon>
        <taxon>Fungi</taxon>
        <taxon>Dikarya</taxon>
        <taxon>Ascomycota</taxon>
        <taxon>Pezizomycotina</taxon>
        <taxon>Pezizomycetes</taxon>
        <taxon>Pezizales</taxon>
        <taxon>Discinaceae</taxon>
        <taxon>Discina</taxon>
    </lineage>
</organism>